<dbReference type="AlphaFoldDB" id="A0A2P2MKV9"/>
<protein>
    <submittedName>
        <fullName evidence="1">Uncharacterized protein</fullName>
    </submittedName>
</protein>
<organism evidence="1">
    <name type="scientific">Rhizophora mucronata</name>
    <name type="common">Asiatic mangrove</name>
    <dbReference type="NCBI Taxonomy" id="61149"/>
    <lineage>
        <taxon>Eukaryota</taxon>
        <taxon>Viridiplantae</taxon>
        <taxon>Streptophyta</taxon>
        <taxon>Embryophyta</taxon>
        <taxon>Tracheophyta</taxon>
        <taxon>Spermatophyta</taxon>
        <taxon>Magnoliopsida</taxon>
        <taxon>eudicotyledons</taxon>
        <taxon>Gunneridae</taxon>
        <taxon>Pentapetalae</taxon>
        <taxon>rosids</taxon>
        <taxon>fabids</taxon>
        <taxon>Malpighiales</taxon>
        <taxon>Rhizophoraceae</taxon>
        <taxon>Rhizophora</taxon>
    </lineage>
</organism>
<dbReference type="EMBL" id="GGEC01050350">
    <property type="protein sequence ID" value="MBX30834.1"/>
    <property type="molecule type" value="Transcribed_RNA"/>
</dbReference>
<reference evidence="1" key="1">
    <citation type="submission" date="2018-02" db="EMBL/GenBank/DDBJ databases">
        <title>Rhizophora mucronata_Transcriptome.</title>
        <authorList>
            <person name="Meera S.P."/>
            <person name="Sreeshan A."/>
            <person name="Augustine A."/>
        </authorList>
    </citation>
    <scope>NUCLEOTIDE SEQUENCE</scope>
    <source>
        <tissue evidence="1">Leaf</tissue>
    </source>
</reference>
<proteinExistence type="predicted"/>
<name>A0A2P2MKV9_RHIMU</name>
<accession>A0A2P2MKV9</accession>
<sequence>MSKLPKMNCRSVAVRCAKTKLQREGKECWTAHSQSFSVILDSDQSNVVMMTISHSN</sequence>
<evidence type="ECO:0000313" key="1">
    <source>
        <dbReference type="EMBL" id="MBX30834.1"/>
    </source>
</evidence>